<dbReference type="Proteomes" id="UP000078559">
    <property type="component" value="Chromosome 1"/>
</dbReference>
<keyword evidence="1" id="KW-0812">Transmembrane</keyword>
<evidence type="ECO:0000256" key="1">
    <source>
        <dbReference type="SAM" id="Phobius"/>
    </source>
</evidence>
<dbReference type="EMBL" id="CM003098">
    <property type="protein sequence ID" value="KUI65671.1"/>
    <property type="molecule type" value="Genomic_DNA"/>
</dbReference>
<gene>
    <name evidence="2" type="ORF">VM1G_11310</name>
</gene>
<proteinExistence type="predicted"/>
<evidence type="ECO:0000313" key="3">
    <source>
        <dbReference type="Proteomes" id="UP000078559"/>
    </source>
</evidence>
<sequence length="102" mass="11280">MYLSSRRPTGNPSILFLYLPFEFPISMPPVVPNDRVPAPNPGFSVALVTLTAGMLPTHPGFGLRLLFWTSNRDHFRGLHNSIDPLDSRLFLDETDPDGTVGS</sequence>
<feature type="transmembrane region" description="Helical" evidence="1">
    <location>
        <begin position="43"/>
        <end position="67"/>
    </location>
</feature>
<keyword evidence="3" id="KW-1185">Reference proteome</keyword>
<accession>A0A194VNB1</accession>
<keyword evidence="1" id="KW-1133">Transmembrane helix</keyword>
<name>A0A194VNB1_CYTMA</name>
<keyword evidence="1" id="KW-0472">Membrane</keyword>
<evidence type="ECO:0000313" key="2">
    <source>
        <dbReference type="EMBL" id="KUI65671.1"/>
    </source>
</evidence>
<organism evidence="2 3">
    <name type="scientific">Cytospora mali</name>
    <name type="common">Apple Valsa canker fungus</name>
    <name type="synonym">Valsa mali</name>
    <dbReference type="NCBI Taxonomy" id="578113"/>
    <lineage>
        <taxon>Eukaryota</taxon>
        <taxon>Fungi</taxon>
        <taxon>Dikarya</taxon>
        <taxon>Ascomycota</taxon>
        <taxon>Pezizomycotina</taxon>
        <taxon>Sordariomycetes</taxon>
        <taxon>Sordariomycetidae</taxon>
        <taxon>Diaporthales</taxon>
        <taxon>Cytosporaceae</taxon>
        <taxon>Cytospora</taxon>
    </lineage>
</organism>
<reference evidence="2" key="1">
    <citation type="submission" date="2014-12" db="EMBL/GenBank/DDBJ databases">
        <title>Genome Sequence of Valsa Canker Pathogens Uncovers a Specific Adaption of Colonization on Woody Bark.</title>
        <authorList>
            <person name="Yin Z."/>
            <person name="Liu H."/>
            <person name="Gao X."/>
            <person name="Li Z."/>
            <person name="Song N."/>
            <person name="Ke X."/>
            <person name="Dai Q."/>
            <person name="Wu Y."/>
            <person name="Sun Y."/>
            <person name="Xu J.-R."/>
            <person name="Kang Z.K."/>
            <person name="Wang L."/>
            <person name="Huang L."/>
        </authorList>
    </citation>
    <scope>NUCLEOTIDE SEQUENCE [LARGE SCALE GENOMIC DNA]</scope>
    <source>
        <strain evidence="2">03-8</strain>
    </source>
</reference>
<feature type="transmembrane region" description="Helical" evidence="1">
    <location>
        <begin position="12"/>
        <end position="31"/>
    </location>
</feature>
<protein>
    <submittedName>
        <fullName evidence="2">Uncharacterized protein</fullName>
    </submittedName>
</protein>
<dbReference type="AlphaFoldDB" id="A0A194VNB1"/>